<proteinExistence type="predicted"/>
<protein>
    <submittedName>
        <fullName evidence="1">Uncharacterized protein</fullName>
    </submittedName>
</protein>
<comment type="caution">
    <text evidence="1">The sequence shown here is derived from an EMBL/GenBank/DDBJ whole genome shotgun (WGS) entry which is preliminary data.</text>
</comment>
<sequence length="68" mass="8111">MEGRSYDERLRDLRLFSLERRRLRESSKGMEYPACNNQMVFCVHAELQISRSQRWLMLLGDLCNFAIA</sequence>
<organism evidence="1 2">
    <name type="scientific">Scyliorhinus torazame</name>
    <name type="common">Cloudy catshark</name>
    <name type="synonym">Catulus torazame</name>
    <dbReference type="NCBI Taxonomy" id="75743"/>
    <lineage>
        <taxon>Eukaryota</taxon>
        <taxon>Metazoa</taxon>
        <taxon>Chordata</taxon>
        <taxon>Craniata</taxon>
        <taxon>Vertebrata</taxon>
        <taxon>Chondrichthyes</taxon>
        <taxon>Elasmobranchii</taxon>
        <taxon>Galeomorphii</taxon>
        <taxon>Galeoidea</taxon>
        <taxon>Carcharhiniformes</taxon>
        <taxon>Scyliorhinidae</taxon>
        <taxon>Scyliorhinus</taxon>
    </lineage>
</organism>
<evidence type="ECO:0000313" key="2">
    <source>
        <dbReference type="Proteomes" id="UP000288216"/>
    </source>
</evidence>
<keyword evidence="2" id="KW-1185">Reference proteome</keyword>
<evidence type="ECO:0000313" key="1">
    <source>
        <dbReference type="EMBL" id="GCB71380.1"/>
    </source>
</evidence>
<gene>
    <name evidence="1" type="ORF">scyTo_0005921</name>
</gene>
<dbReference type="EMBL" id="BFAA01001923">
    <property type="protein sequence ID" value="GCB71380.1"/>
    <property type="molecule type" value="Genomic_DNA"/>
</dbReference>
<dbReference type="AlphaFoldDB" id="A0A401PDZ8"/>
<name>A0A401PDZ8_SCYTO</name>
<dbReference type="Proteomes" id="UP000288216">
    <property type="component" value="Unassembled WGS sequence"/>
</dbReference>
<reference evidence="1 2" key="1">
    <citation type="journal article" date="2018" name="Nat. Ecol. Evol.">
        <title>Shark genomes provide insights into elasmobranch evolution and the origin of vertebrates.</title>
        <authorList>
            <person name="Hara Y"/>
            <person name="Yamaguchi K"/>
            <person name="Onimaru K"/>
            <person name="Kadota M"/>
            <person name="Koyanagi M"/>
            <person name="Keeley SD"/>
            <person name="Tatsumi K"/>
            <person name="Tanaka K"/>
            <person name="Motone F"/>
            <person name="Kageyama Y"/>
            <person name="Nozu R"/>
            <person name="Adachi N"/>
            <person name="Nishimura O"/>
            <person name="Nakagawa R"/>
            <person name="Tanegashima C"/>
            <person name="Kiyatake I"/>
            <person name="Matsumoto R"/>
            <person name="Murakumo K"/>
            <person name="Nishida K"/>
            <person name="Terakita A"/>
            <person name="Kuratani S"/>
            <person name="Sato K"/>
            <person name="Hyodo S Kuraku.S."/>
        </authorList>
    </citation>
    <scope>NUCLEOTIDE SEQUENCE [LARGE SCALE GENOMIC DNA]</scope>
</reference>
<accession>A0A401PDZ8</accession>